<reference evidence="2" key="1">
    <citation type="submission" date="2021-01" db="EMBL/GenBank/DDBJ databases">
        <authorList>
            <person name="Corre E."/>
            <person name="Pelletier E."/>
            <person name="Niang G."/>
            <person name="Scheremetjew M."/>
            <person name="Finn R."/>
            <person name="Kale V."/>
            <person name="Holt S."/>
            <person name="Cochrane G."/>
            <person name="Meng A."/>
            <person name="Brown T."/>
            <person name="Cohen L."/>
        </authorList>
    </citation>
    <scope>NUCLEOTIDE SEQUENCE</scope>
    <source>
        <strain evidence="2">CCMP1594</strain>
    </source>
</reference>
<dbReference type="SUPFAM" id="SSF51735">
    <property type="entry name" value="NAD(P)-binding Rossmann-fold domains"/>
    <property type="match status" value="1"/>
</dbReference>
<dbReference type="EMBL" id="HBJA01094133">
    <property type="protein sequence ID" value="CAE0821506.1"/>
    <property type="molecule type" value="Transcribed_RNA"/>
</dbReference>
<dbReference type="InterPro" id="IPR013149">
    <property type="entry name" value="ADH-like_C"/>
</dbReference>
<dbReference type="Pfam" id="PF00107">
    <property type="entry name" value="ADH_zinc_N"/>
    <property type="match status" value="1"/>
</dbReference>
<proteinExistence type="predicted"/>
<dbReference type="AlphaFoldDB" id="A0A7S4LD31"/>
<dbReference type="Gene3D" id="3.40.50.720">
    <property type="entry name" value="NAD(P)-binding Rossmann-like Domain"/>
    <property type="match status" value="1"/>
</dbReference>
<dbReference type="Gene3D" id="3.90.180.10">
    <property type="entry name" value="Medium-chain alcohol dehydrogenases, catalytic domain"/>
    <property type="match status" value="1"/>
</dbReference>
<name>A0A7S4LD31_9EUGL</name>
<organism evidence="2">
    <name type="scientific">Eutreptiella gymnastica</name>
    <dbReference type="NCBI Taxonomy" id="73025"/>
    <lineage>
        <taxon>Eukaryota</taxon>
        <taxon>Discoba</taxon>
        <taxon>Euglenozoa</taxon>
        <taxon>Euglenida</taxon>
        <taxon>Spirocuta</taxon>
        <taxon>Euglenophyceae</taxon>
        <taxon>Eutreptiales</taxon>
        <taxon>Eutreptiaceae</taxon>
        <taxon>Eutreptiella</taxon>
    </lineage>
</organism>
<dbReference type="InterPro" id="IPR036291">
    <property type="entry name" value="NAD(P)-bd_dom_sf"/>
</dbReference>
<evidence type="ECO:0000259" key="1">
    <source>
        <dbReference type="Pfam" id="PF00107"/>
    </source>
</evidence>
<feature type="domain" description="Alcohol dehydrogenase-like C-terminal" evidence="1">
    <location>
        <begin position="3"/>
        <end position="101"/>
    </location>
</feature>
<accession>A0A7S4LD31</accession>
<evidence type="ECO:0000313" key="2">
    <source>
        <dbReference type="EMBL" id="CAE0821506.1"/>
    </source>
</evidence>
<protein>
    <recommendedName>
        <fullName evidence="1">Alcohol dehydrogenase-like C-terminal domain-containing protein</fullName>
    </recommendedName>
</protein>
<sequence>MACTGRKEEHAAYLESLGAAEVVDREILSGKPKPLGKQLYAGCVDTVGGTVLANVLANMQYGGIVAATGLAGGAGVNTTVMPFILRDVTLAGVDSVMIPKPNRIRAWTEMAKVLDAEKLKIIVPEDALIGLEGLPSEAPKVIAGAHRGRLIVDVNR</sequence>
<gene>
    <name evidence="2" type="ORF">EGYM00163_LOCUS32680</name>
</gene>